<gene>
    <name evidence="2" type="ORF">MDA_GLEAN10000713</name>
</gene>
<dbReference type="AlphaFoldDB" id="L5LR80"/>
<name>L5LR80_MYODS</name>
<organism evidence="2 3">
    <name type="scientific">Myotis davidii</name>
    <name type="common">David's myotis</name>
    <dbReference type="NCBI Taxonomy" id="225400"/>
    <lineage>
        <taxon>Eukaryota</taxon>
        <taxon>Metazoa</taxon>
        <taxon>Chordata</taxon>
        <taxon>Craniata</taxon>
        <taxon>Vertebrata</taxon>
        <taxon>Euteleostomi</taxon>
        <taxon>Mammalia</taxon>
        <taxon>Eutheria</taxon>
        <taxon>Laurasiatheria</taxon>
        <taxon>Chiroptera</taxon>
        <taxon>Yangochiroptera</taxon>
        <taxon>Vespertilionidae</taxon>
        <taxon>Myotis</taxon>
    </lineage>
</organism>
<proteinExistence type="predicted"/>
<protein>
    <submittedName>
        <fullName evidence="2">Uncharacterized protein</fullName>
    </submittedName>
</protein>
<reference evidence="3" key="1">
    <citation type="journal article" date="2013" name="Science">
        <title>Comparative analysis of bat genomes provides insight into the evolution of flight and immunity.</title>
        <authorList>
            <person name="Zhang G."/>
            <person name="Cowled C."/>
            <person name="Shi Z."/>
            <person name="Huang Z."/>
            <person name="Bishop-Lilly K.A."/>
            <person name="Fang X."/>
            <person name="Wynne J.W."/>
            <person name="Xiong Z."/>
            <person name="Baker M.L."/>
            <person name="Zhao W."/>
            <person name="Tachedjian M."/>
            <person name="Zhu Y."/>
            <person name="Zhou P."/>
            <person name="Jiang X."/>
            <person name="Ng J."/>
            <person name="Yang L."/>
            <person name="Wu L."/>
            <person name="Xiao J."/>
            <person name="Feng Y."/>
            <person name="Chen Y."/>
            <person name="Sun X."/>
            <person name="Zhang Y."/>
            <person name="Marsh G.A."/>
            <person name="Crameri G."/>
            <person name="Broder C.C."/>
            <person name="Frey K.G."/>
            <person name="Wang L.F."/>
            <person name="Wang J."/>
        </authorList>
    </citation>
    <scope>NUCLEOTIDE SEQUENCE [LARGE SCALE GENOMIC DNA]</scope>
</reference>
<accession>L5LR80</accession>
<keyword evidence="3" id="KW-1185">Reference proteome</keyword>
<evidence type="ECO:0000256" key="1">
    <source>
        <dbReference type="SAM" id="MobiDB-lite"/>
    </source>
</evidence>
<sequence length="128" mass="14192">MAGGPAPGDLSSSPSKILMELGKVDKQQLQELQQQELQPGYHHPRPRPASATWMAPGTGTHSATAREGAGGFWRECKSQIFPVALTKQFSPRQITWQLTAKIFMLVLVERNGVPVIYYSTQIYRIANI</sequence>
<evidence type="ECO:0000313" key="3">
    <source>
        <dbReference type="Proteomes" id="UP000010556"/>
    </source>
</evidence>
<feature type="region of interest" description="Disordered" evidence="1">
    <location>
        <begin position="32"/>
        <end position="65"/>
    </location>
</feature>
<dbReference type="EMBL" id="KB109147">
    <property type="protein sequence ID" value="ELK28515.1"/>
    <property type="molecule type" value="Genomic_DNA"/>
</dbReference>
<dbReference type="Proteomes" id="UP000010556">
    <property type="component" value="Unassembled WGS sequence"/>
</dbReference>
<evidence type="ECO:0000313" key="2">
    <source>
        <dbReference type="EMBL" id="ELK28515.1"/>
    </source>
</evidence>